<keyword evidence="3" id="KW-1133">Transmembrane helix</keyword>
<sequence length="1471" mass="164168">MVLSLPVVQTQLAGYVTERINNDFGTNINIDRLRISLISWDTALKDIYIADYKGDTLIYVNELNTSILSLRDLAGGKLEFGDIEIDRLFLNMRTYKDAPDTNLGIFIDKLDSGKPREEGRPPFYFFAEGLQLYSSRFVLRDDNLETPVILDFSELQVIAEQFTIEGPEVRTRIADFQVKTSRNVNIEKLATDFTYTREQMVFDSLYIRTPESELIGELRFDYKREDLAEFTDKVQVTAGFNESTIALDEVNQFYDGFGKGRKALLSTQVSGTLNKLQLDDLLLVTDNTGIRGSFNFENLFNRSGPFQMDARIRDITTSYYQLRGLMPELFGNSLPEFLKGLGQFTVRGPALVTENSVNTQVNIQSSLGSSYADLNLTKIDDIDNAQYTGFVSLIDFDLGRFTGSKSLGKATLDVNVEGQGFSKERLNTEVIGQVYNFTFNGYEYTDIAVSGILKEQLFDGSLNSKDPNFIFNFTGLADFGSEENTFNFVASVDYADLQRLNFIKDSASTSIFKGRVNMDISGNSLDEVKGDIRFSKTSFQNNNDTYFFEDFKVSSSLSPDSVHSITINSPDIITGYVSGKFRIGELGKLFKNSIGGIYTNYQADSISPGQKLDFNFRIYNKIVEVFFPEVSFEANTFVRGEIVADENEFKLNFKSPGIAAYGNEMDTIDIRIDNKNPLFNTYISVADISTVYYDLKDFELINTRLADTLFFRTEFKGGSQYNDRYSLNFYHTFADGNKSVIGLKRSDISFKGNTWVLNKDGNSRNKVIVSQGLDSIDIREIVMINEEREEILLKGQLADSTYKDLELRFKIVSLSKITPDLNGFDLKGEVNGVLNVLQEDDVYLPIGNLNISDFKINDEVQGDLDIGIVGNRDLTEFSVNTRITDQGRDKFSLIGNIFNTSDYPTAQLTANLQGFSLSPFNRLAEGVLGDIRGTVNGTARIEGDIRNPSISGLLDIQDGGLGIPYLNVDYELSPNSGVRLFDQTFQFEGVTLTDTFAGTQADLGGTISHSGFKDWQLNLDLGSKGERLLILNTEYDEDELYFGTAFVRGNGRIYGPTSGLNIEFTGASARGTTLKIPISDVASVGDYSFITFIEKKDQEDLENGVLSKDYRGLELEFDLDVTPDAEVEIVVDQKTGSSLKGTGAGLIFMNINTNGKFNMWGDFVVVTGQYRLKYAGLIDKTFSVRPGGTINWDGEPLEALLDMEAIYELNANPAPLLENSGYTRRIPTEVVVRLTDQLEKPTVGFDIQFPGTSSIVKSELEYRLQDPTVEERNALFLLAQGTFVNERSGLNQQAMAGNIYQTASNLFSKALGSDGDVINWGLSYESGYQDPNADIITEDRIGVTVSTKISDRVLFNGRLGVPVGGVQESNVAGDAEVQVILNEEGTFSARIFNRQNEMQQFVTDRQGYTQGVGLSYNLDFNNVREIFQNVFKKQEPEEAESDSVNLQNQKIDPVVQDTLINFYSKTGTPKG</sequence>
<dbReference type="InterPro" id="IPR007452">
    <property type="entry name" value="TamB_C"/>
</dbReference>
<name>A0ABT7WI22_9FLAO</name>
<reference evidence="6" key="1">
    <citation type="submission" date="2023-06" db="EMBL/GenBank/DDBJ databases">
        <title>Robiginitalea aurantiacus sp. nov. and Algoriphagus sediminis sp. nov., isolated from coastal sediment.</title>
        <authorList>
            <person name="Zhou Z.Y."/>
            <person name="An J."/>
            <person name="Jia Y.W."/>
            <person name="Du Z.J."/>
        </authorList>
    </citation>
    <scope>NUCLEOTIDE SEQUENCE</scope>
    <source>
        <strain evidence="6">M39</strain>
    </source>
</reference>
<organism evidence="6 7">
    <name type="scientific">Robiginitalea aurantiaca</name>
    <dbReference type="NCBI Taxonomy" id="3056915"/>
    <lineage>
        <taxon>Bacteria</taxon>
        <taxon>Pseudomonadati</taxon>
        <taxon>Bacteroidota</taxon>
        <taxon>Flavobacteriia</taxon>
        <taxon>Flavobacteriales</taxon>
        <taxon>Flavobacteriaceae</taxon>
        <taxon>Robiginitalea</taxon>
    </lineage>
</organism>
<dbReference type="Pfam" id="PF04357">
    <property type="entry name" value="TamB"/>
    <property type="match status" value="1"/>
</dbReference>
<protein>
    <submittedName>
        <fullName evidence="6">Translocation/assembly module TamB domain-containing protein</fullName>
    </submittedName>
</protein>
<gene>
    <name evidence="6" type="ORF">QU605_13980</name>
</gene>
<comment type="subcellular location">
    <subcellularLocation>
        <location evidence="1">Membrane</location>
        <topology evidence="1">Single-pass membrane protein</topology>
    </subcellularLocation>
</comment>
<keyword evidence="2" id="KW-0812">Transmembrane</keyword>
<evidence type="ECO:0000313" key="6">
    <source>
        <dbReference type="EMBL" id="MDM9632582.1"/>
    </source>
</evidence>
<keyword evidence="7" id="KW-1185">Reference proteome</keyword>
<dbReference type="Proteomes" id="UP001174839">
    <property type="component" value="Unassembled WGS sequence"/>
</dbReference>
<evidence type="ECO:0000256" key="4">
    <source>
        <dbReference type="ARBA" id="ARBA00023136"/>
    </source>
</evidence>
<dbReference type="RefSeq" id="WP_289725946.1">
    <property type="nucleotide sequence ID" value="NZ_JAUDUY010000011.1"/>
</dbReference>
<accession>A0ABT7WI22</accession>
<evidence type="ECO:0000256" key="2">
    <source>
        <dbReference type="ARBA" id="ARBA00022692"/>
    </source>
</evidence>
<evidence type="ECO:0000259" key="5">
    <source>
        <dbReference type="Pfam" id="PF04357"/>
    </source>
</evidence>
<proteinExistence type="predicted"/>
<dbReference type="EMBL" id="JAUDUY010000011">
    <property type="protein sequence ID" value="MDM9632582.1"/>
    <property type="molecule type" value="Genomic_DNA"/>
</dbReference>
<evidence type="ECO:0000256" key="1">
    <source>
        <dbReference type="ARBA" id="ARBA00004167"/>
    </source>
</evidence>
<comment type="caution">
    <text evidence="6">The sequence shown here is derived from an EMBL/GenBank/DDBJ whole genome shotgun (WGS) entry which is preliminary data.</text>
</comment>
<evidence type="ECO:0000256" key="3">
    <source>
        <dbReference type="ARBA" id="ARBA00022989"/>
    </source>
</evidence>
<keyword evidence="4" id="KW-0472">Membrane</keyword>
<feature type="domain" description="Translocation and assembly module TamB C-terminal" evidence="5">
    <location>
        <begin position="992"/>
        <end position="1420"/>
    </location>
</feature>
<evidence type="ECO:0000313" key="7">
    <source>
        <dbReference type="Proteomes" id="UP001174839"/>
    </source>
</evidence>